<dbReference type="GeneID" id="74304044"/>
<dbReference type="EMBL" id="ANBP01000013">
    <property type="protein sequence ID" value="KAB7756239.1"/>
    <property type="molecule type" value="Genomic_DNA"/>
</dbReference>
<accession>A0A5N5V6Y6</accession>
<evidence type="ECO:0000313" key="2">
    <source>
        <dbReference type="EMBL" id="KAB7756239.1"/>
    </source>
</evidence>
<dbReference type="GO" id="GO:0016746">
    <property type="term" value="F:acyltransferase activity"/>
    <property type="evidence" value="ECO:0007669"/>
    <property type="project" value="UniProtKB-KW"/>
</dbReference>
<keyword evidence="3" id="KW-1185">Reference proteome</keyword>
<dbReference type="RefSeq" id="WP_061482534.1">
    <property type="nucleotide sequence ID" value="NZ_ANBO01000041.1"/>
</dbReference>
<name>A0A5N5V6Y6_MYCPH</name>
<evidence type="ECO:0000313" key="3">
    <source>
        <dbReference type="Proteomes" id="UP000325690"/>
    </source>
</evidence>
<protein>
    <submittedName>
        <fullName evidence="2">Glycerol acyltransferase</fullName>
    </submittedName>
</protein>
<dbReference type="GO" id="GO:0016020">
    <property type="term" value="C:membrane"/>
    <property type="evidence" value="ECO:0007669"/>
    <property type="project" value="TreeGrafter"/>
</dbReference>
<feature type="domain" description="Phospholipid/glycerol acyltransferase" evidence="1">
    <location>
        <begin position="50"/>
        <end position="169"/>
    </location>
</feature>
<keyword evidence="2" id="KW-0808">Transferase</keyword>
<dbReference type="PANTHER" id="PTHR22753">
    <property type="entry name" value="TRANSMEMBRANE PROTEIN 68"/>
    <property type="match status" value="1"/>
</dbReference>
<evidence type="ECO:0000259" key="1">
    <source>
        <dbReference type="SMART" id="SM00563"/>
    </source>
</evidence>
<comment type="caution">
    <text evidence="2">The sequence shown here is derived from an EMBL/GenBank/DDBJ whole genome shotgun (WGS) entry which is preliminary data.</text>
</comment>
<dbReference type="SMART" id="SM00563">
    <property type="entry name" value="PlsC"/>
    <property type="match status" value="1"/>
</dbReference>
<keyword evidence="2" id="KW-0012">Acyltransferase</keyword>
<sequence length="268" mass="29151">MISNGAATAEVAKWDPGFTRQIASKLGPLVRRYFRAEVRDLNRMPATGGALVVSNHSGGMLTPDVLIFAPAFYERFGFDRPLYTLGHYGIFIADIGNWLRRAGVIEASRENAARALREGAVVLVFPGGDYDSYRSTFAENVIDFNGRTGYVRTAVETGVPIVPVVSIGGQETQLFLSRGDALARRLGLTRARMDILPVSFGFPFGLSAIFPPNLPLPSKIVTRVLDPIDVVAQFGADPDVDEVDAHVRSVMQAALDELATKRRFPVVG</sequence>
<gene>
    <name evidence="2" type="ORF">MPHL21000_12115</name>
</gene>
<reference evidence="2 3" key="1">
    <citation type="submission" date="2012-10" db="EMBL/GenBank/DDBJ databases">
        <title>The draft sequence of the Mycobacterium pheli genome.</title>
        <authorList>
            <person name="Pettersson B.M.F."/>
            <person name="Das S."/>
            <person name="Dasgupta S."/>
            <person name="Bhattacharya A."/>
            <person name="Kirsebom L.A."/>
        </authorList>
    </citation>
    <scope>NUCLEOTIDE SEQUENCE [LARGE SCALE GENOMIC DNA]</scope>
    <source>
        <strain evidence="2 3">CCUG 21000</strain>
    </source>
</reference>
<dbReference type="PIRSF" id="PIRSF016753">
    <property type="entry name" value="P_lipid/glycerol_ac_tran_prd"/>
    <property type="match status" value="1"/>
</dbReference>
<dbReference type="InterPro" id="IPR002123">
    <property type="entry name" value="Plipid/glycerol_acylTrfase"/>
</dbReference>
<dbReference type="SUPFAM" id="SSF69593">
    <property type="entry name" value="Glycerol-3-phosphate (1)-acyltransferase"/>
    <property type="match status" value="1"/>
</dbReference>
<organism evidence="2 3">
    <name type="scientific">Mycolicibacterium phlei DSM 43239 = CCUG 21000</name>
    <dbReference type="NCBI Taxonomy" id="1226750"/>
    <lineage>
        <taxon>Bacteria</taxon>
        <taxon>Bacillati</taxon>
        <taxon>Actinomycetota</taxon>
        <taxon>Actinomycetes</taxon>
        <taxon>Mycobacteriales</taxon>
        <taxon>Mycobacteriaceae</taxon>
        <taxon>Mycolicibacterium</taxon>
    </lineage>
</organism>
<dbReference type="PANTHER" id="PTHR22753:SF14">
    <property type="entry name" value="MONOACYLGLYCEROL_DIACYLGLYCEROL O-ACYLTRANSFERASE"/>
    <property type="match status" value="1"/>
</dbReference>
<dbReference type="Pfam" id="PF01553">
    <property type="entry name" value="Acyltransferase"/>
    <property type="match status" value="1"/>
</dbReference>
<dbReference type="Proteomes" id="UP000325690">
    <property type="component" value="Unassembled WGS sequence"/>
</dbReference>
<dbReference type="CDD" id="cd07987">
    <property type="entry name" value="LPLAT_MGAT-like"/>
    <property type="match status" value="1"/>
</dbReference>
<proteinExistence type="predicted"/>
<dbReference type="InterPro" id="IPR016676">
    <property type="entry name" value="P_lipid/glycerol_AcTrfase_prd"/>
</dbReference>
<dbReference type="AlphaFoldDB" id="A0A5N5V6Y6"/>